<dbReference type="PANTHER" id="PTHR43500:SF1">
    <property type="entry name" value="CYSTATHIONINE BETA-LYASE-RELATED"/>
    <property type="match status" value="1"/>
</dbReference>
<sequence length="354" mass="41661">MKKITKLIHSKLDKKYFSNPITRASTIFCKKIKKNIKYGLEGTEINRSLENKINILEKSNYTSLYPSGLSAISNIYLSILKRNDTVLLPNNIYQPNLRCIKWLSKIIGCKYYLYNKKENFKKFYKKKIKIIWVEAPGSITFEIPNIKKILKFSKKKKITSVFDNTYSSSIYNPLSDGFDISLLALTKFYSGNNDLLMGSISINNKKINKKIINSRKNQGIGVSFEDCFLINRSIFTIKDRILIHDKNSRKILKWILKKHKKIIDNYYCPFKDNFFRKKIKYSSGLFTICFKNININKFINYLKLFKIGFSWGGVISLIMKYKIKNKLYVRFYTGLENYKDLIKDINTAIFKSRY</sequence>
<dbReference type="InterPro" id="IPR015421">
    <property type="entry name" value="PyrdxlP-dep_Trfase_major"/>
</dbReference>
<dbReference type="InterPro" id="IPR006233">
    <property type="entry name" value="Cys_b_lyase_bac"/>
</dbReference>
<keyword evidence="3 6" id="KW-0663">Pyridoxal phosphate</keyword>
<organism evidence="8 9">
    <name type="scientific">Candidatus Vidania fulgoroideorum</name>
    <dbReference type="NCBI Taxonomy" id="881286"/>
    <lineage>
        <taxon>Bacteria</taxon>
        <taxon>Pseudomonadati</taxon>
        <taxon>Pseudomonadota</taxon>
        <taxon>Betaproteobacteria</taxon>
        <taxon>Candidatus Vidania</taxon>
    </lineage>
</organism>
<evidence type="ECO:0000256" key="2">
    <source>
        <dbReference type="ARBA" id="ARBA00009077"/>
    </source>
</evidence>
<dbReference type="InterPro" id="IPR015424">
    <property type="entry name" value="PyrdxlP-dep_Trfase"/>
</dbReference>
<reference evidence="8 9" key="1">
    <citation type="submission" date="2018-03" db="EMBL/GenBank/DDBJ databases">
        <title>A parallel universe: an anciently diverged bacterial symbiosis in a Hawaiian planthopper (Hemiptera: Cixiidae) reveals rearranged nutritional responsibilities.</title>
        <authorList>
            <person name="Bennett G."/>
            <person name="Mao M."/>
        </authorList>
    </citation>
    <scope>NUCLEOTIDE SEQUENCE [LARGE SCALE GENOMIC DNA]</scope>
    <source>
        <strain evidence="8 9">OLIH</strain>
    </source>
</reference>
<name>A0A346E0E4_9PROT</name>
<dbReference type="KEGG" id="vfg:C9I84_044"/>
<dbReference type="GO" id="GO:0019450">
    <property type="term" value="P:L-cysteine catabolic process to pyruvate"/>
    <property type="evidence" value="ECO:0007669"/>
    <property type="project" value="TreeGrafter"/>
</dbReference>
<dbReference type="Gene3D" id="3.90.1150.10">
    <property type="entry name" value="Aspartate Aminotransferase, domain 1"/>
    <property type="match status" value="1"/>
</dbReference>
<evidence type="ECO:0000256" key="7">
    <source>
        <dbReference type="RuleBase" id="RU362118"/>
    </source>
</evidence>
<dbReference type="Gene3D" id="3.40.640.10">
    <property type="entry name" value="Type I PLP-dependent aspartate aminotransferase-like (Major domain)"/>
    <property type="match status" value="1"/>
</dbReference>
<evidence type="ECO:0000256" key="6">
    <source>
        <dbReference type="PIRSR" id="PIRSR001434-2"/>
    </source>
</evidence>
<dbReference type="PIRSF" id="PIRSF001434">
    <property type="entry name" value="CGS"/>
    <property type="match status" value="1"/>
</dbReference>
<evidence type="ECO:0000313" key="9">
    <source>
        <dbReference type="Proteomes" id="UP000257084"/>
    </source>
</evidence>
<evidence type="ECO:0000256" key="5">
    <source>
        <dbReference type="ARBA" id="ARBA00047517"/>
    </source>
</evidence>
<keyword evidence="9" id="KW-1185">Reference proteome</keyword>
<dbReference type="AlphaFoldDB" id="A0A346E0E4"/>
<comment type="catalytic activity">
    <reaction evidence="5">
        <text>L,L-cystathionine + H2O = L-homocysteine + pyruvate + NH4(+)</text>
        <dbReference type="Rhea" id="RHEA:13965"/>
        <dbReference type="ChEBI" id="CHEBI:15361"/>
        <dbReference type="ChEBI" id="CHEBI:15377"/>
        <dbReference type="ChEBI" id="CHEBI:28938"/>
        <dbReference type="ChEBI" id="CHEBI:58161"/>
        <dbReference type="ChEBI" id="CHEBI:58199"/>
    </reaction>
</comment>
<gene>
    <name evidence="8" type="ORF">C9I84_044</name>
</gene>
<accession>A0A346E0E4</accession>
<dbReference type="InterPro" id="IPR015422">
    <property type="entry name" value="PyrdxlP-dep_Trfase_small"/>
</dbReference>
<dbReference type="EMBL" id="CP028360">
    <property type="protein sequence ID" value="AXN02449.1"/>
    <property type="molecule type" value="Genomic_DNA"/>
</dbReference>
<dbReference type="SUPFAM" id="SSF53383">
    <property type="entry name" value="PLP-dependent transferases"/>
    <property type="match status" value="1"/>
</dbReference>
<evidence type="ECO:0000256" key="1">
    <source>
        <dbReference type="ARBA" id="ARBA00001933"/>
    </source>
</evidence>
<protein>
    <submittedName>
        <fullName evidence="8">Cystathionine beta-lyase</fullName>
    </submittedName>
</protein>
<comment type="similarity">
    <text evidence="2 7">Belongs to the trans-sulfuration enzymes family.</text>
</comment>
<evidence type="ECO:0000256" key="4">
    <source>
        <dbReference type="ARBA" id="ARBA00023239"/>
    </source>
</evidence>
<dbReference type="GO" id="GO:0019346">
    <property type="term" value="P:transsulfuration"/>
    <property type="evidence" value="ECO:0007669"/>
    <property type="project" value="InterPro"/>
</dbReference>
<evidence type="ECO:0000256" key="3">
    <source>
        <dbReference type="ARBA" id="ARBA00022898"/>
    </source>
</evidence>
<keyword evidence="4 8" id="KW-0456">Lyase</keyword>
<dbReference type="Pfam" id="PF01053">
    <property type="entry name" value="Cys_Met_Meta_PP"/>
    <property type="match status" value="1"/>
</dbReference>
<dbReference type="GO" id="GO:0030170">
    <property type="term" value="F:pyridoxal phosphate binding"/>
    <property type="evidence" value="ECO:0007669"/>
    <property type="project" value="InterPro"/>
</dbReference>
<dbReference type="GO" id="GO:0047804">
    <property type="term" value="F:cysteine-S-conjugate beta-lyase activity"/>
    <property type="evidence" value="ECO:0007669"/>
    <property type="project" value="InterPro"/>
</dbReference>
<dbReference type="PANTHER" id="PTHR43500">
    <property type="entry name" value="CYSTATHIONINE BETA-LYASE-RELATED"/>
    <property type="match status" value="1"/>
</dbReference>
<dbReference type="Proteomes" id="UP000257084">
    <property type="component" value="Chromosome"/>
</dbReference>
<proteinExistence type="inferred from homology"/>
<feature type="modified residue" description="N6-(pyridoxal phosphate)lysine" evidence="6">
    <location>
        <position position="187"/>
    </location>
</feature>
<comment type="cofactor">
    <cofactor evidence="1 7">
        <name>pyridoxal 5'-phosphate</name>
        <dbReference type="ChEBI" id="CHEBI:597326"/>
    </cofactor>
</comment>
<dbReference type="InterPro" id="IPR000277">
    <property type="entry name" value="Cys/Met-Metab_PyrdxlP-dep_enz"/>
</dbReference>
<evidence type="ECO:0000313" key="8">
    <source>
        <dbReference type="EMBL" id="AXN02449.1"/>
    </source>
</evidence>